<evidence type="ECO:0000313" key="5">
    <source>
        <dbReference type="EMBL" id="EMS69355.1"/>
    </source>
</evidence>
<proteinExistence type="predicted"/>
<reference evidence="5 6" key="1">
    <citation type="journal article" date="2013" name="Genome Announc.">
        <title>Draft Genome Sequence of the Cellulolytic, Mesophilic, Anaerobic Bacterium Clostridium termitidis Strain CT1112 (DSM 5398).</title>
        <authorList>
            <person name="Lal S."/>
            <person name="Ramachandran U."/>
            <person name="Zhang X."/>
            <person name="Munir R."/>
            <person name="Sparling R."/>
            <person name="Levin D.B."/>
        </authorList>
    </citation>
    <scope>NUCLEOTIDE SEQUENCE [LARGE SCALE GENOMIC DNA]</scope>
    <source>
        <strain evidence="5 6">CT1112</strain>
    </source>
</reference>
<sequence length="278" mass="31886">MHVPMLTAEALIDPQIQANFHIEASITQTTPLHYHDYYEIFLITSGKCIHRVNGQEQVMGTGTLVFVRPQDRHSYDIYNNMDCQFININFYTGFIEAAFDFFGDRNFSSMLETMQLPASAVLPSGEMYSLVGKAEQIHLFASIDKYKARIFAKSFLVDALTFLFANYKNENKKSIPDWLDSVLFQLQKKDNFTTGLDKLYMISGRSTGHLNRVFKQYLGTTPTTYINNLKLNHAKNLLVTTNIDILDIALESGFENLSHFYHLFKEKYGISPGKIRTK</sequence>
<gene>
    <name evidence="5" type="ORF">CTER_4992</name>
</gene>
<dbReference type="InterPro" id="IPR003313">
    <property type="entry name" value="AraC-bd"/>
</dbReference>
<dbReference type="PANTHER" id="PTHR43280:SF34">
    <property type="entry name" value="ARAC-FAMILY TRANSCRIPTIONAL REGULATOR"/>
    <property type="match status" value="1"/>
</dbReference>
<dbReference type="EMBL" id="AORV01000066">
    <property type="protein sequence ID" value="EMS69355.1"/>
    <property type="molecule type" value="Genomic_DNA"/>
</dbReference>
<keyword evidence="2" id="KW-0238">DNA-binding</keyword>
<dbReference type="STRING" id="1195236.CTER_4992"/>
<evidence type="ECO:0000259" key="4">
    <source>
        <dbReference type="PROSITE" id="PS01124"/>
    </source>
</evidence>
<dbReference type="PANTHER" id="PTHR43280">
    <property type="entry name" value="ARAC-FAMILY TRANSCRIPTIONAL REGULATOR"/>
    <property type="match status" value="1"/>
</dbReference>
<evidence type="ECO:0000313" key="6">
    <source>
        <dbReference type="Proteomes" id="UP000014155"/>
    </source>
</evidence>
<dbReference type="RefSeq" id="WP_004630342.1">
    <property type="nucleotide sequence ID" value="NZ_AORV01000066.1"/>
</dbReference>
<dbReference type="PATRIC" id="fig|1195236.3.peg.5188"/>
<dbReference type="Proteomes" id="UP000014155">
    <property type="component" value="Unassembled WGS sequence"/>
</dbReference>
<keyword evidence="1" id="KW-0805">Transcription regulation</keyword>
<dbReference type="InterPro" id="IPR018060">
    <property type="entry name" value="HTH_AraC"/>
</dbReference>
<dbReference type="GO" id="GO:0043565">
    <property type="term" value="F:sequence-specific DNA binding"/>
    <property type="evidence" value="ECO:0007669"/>
    <property type="project" value="InterPro"/>
</dbReference>
<evidence type="ECO:0000256" key="2">
    <source>
        <dbReference type="ARBA" id="ARBA00023125"/>
    </source>
</evidence>
<dbReference type="SUPFAM" id="SSF51215">
    <property type="entry name" value="Regulatory protein AraC"/>
    <property type="match status" value="1"/>
</dbReference>
<keyword evidence="6" id="KW-1185">Reference proteome</keyword>
<evidence type="ECO:0000256" key="1">
    <source>
        <dbReference type="ARBA" id="ARBA00023015"/>
    </source>
</evidence>
<dbReference type="InterPro" id="IPR037923">
    <property type="entry name" value="HTH-like"/>
</dbReference>
<protein>
    <submittedName>
        <fullName evidence="5">Putative transcriptional regulator, AraC family</fullName>
    </submittedName>
</protein>
<dbReference type="Pfam" id="PF02311">
    <property type="entry name" value="AraC_binding"/>
    <property type="match status" value="1"/>
</dbReference>
<evidence type="ECO:0000256" key="3">
    <source>
        <dbReference type="ARBA" id="ARBA00023163"/>
    </source>
</evidence>
<dbReference type="Gene3D" id="1.10.10.60">
    <property type="entry name" value="Homeodomain-like"/>
    <property type="match status" value="2"/>
</dbReference>
<dbReference type="PRINTS" id="PR00032">
    <property type="entry name" value="HTHARAC"/>
</dbReference>
<dbReference type="SUPFAM" id="SSF46689">
    <property type="entry name" value="Homeodomain-like"/>
    <property type="match status" value="1"/>
</dbReference>
<organism evidence="5 6">
    <name type="scientific">Ruminiclostridium cellobioparum subsp. termitidis CT1112</name>
    <dbReference type="NCBI Taxonomy" id="1195236"/>
    <lineage>
        <taxon>Bacteria</taxon>
        <taxon>Bacillati</taxon>
        <taxon>Bacillota</taxon>
        <taxon>Clostridia</taxon>
        <taxon>Eubacteriales</taxon>
        <taxon>Oscillospiraceae</taxon>
        <taxon>Ruminiclostridium</taxon>
    </lineage>
</organism>
<dbReference type="InterPro" id="IPR018062">
    <property type="entry name" value="HTH_AraC-typ_CS"/>
</dbReference>
<dbReference type="Pfam" id="PF12833">
    <property type="entry name" value="HTH_18"/>
    <property type="match status" value="1"/>
</dbReference>
<dbReference type="InterPro" id="IPR020449">
    <property type="entry name" value="Tscrpt_reg_AraC-type_HTH"/>
</dbReference>
<dbReference type="SMART" id="SM00342">
    <property type="entry name" value="HTH_ARAC"/>
    <property type="match status" value="1"/>
</dbReference>
<name>S0FF70_RUMCE</name>
<dbReference type="InterPro" id="IPR014710">
    <property type="entry name" value="RmlC-like_jellyroll"/>
</dbReference>
<comment type="caution">
    <text evidence="5">The sequence shown here is derived from an EMBL/GenBank/DDBJ whole genome shotgun (WGS) entry which is preliminary data.</text>
</comment>
<dbReference type="PROSITE" id="PS00041">
    <property type="entry name" value="HTH_ARAC_FAMILY_1"/>
    <property type="match status" value="1"/>
</dbReference>
<dbReference type="eggNOG" id="COG2207">
    <property type="taxonomic scope" value="Bacteria"/>
</dbReference>
<dbReference type="PROSITE" id="PS01124">
    <property type="entry name" value="HTH_ARAC_FAMILY_2"/>
    <property type="match status" value="1"/>
</dbReference>
<keyword evidence="3" id="KW-0804">Transcription</keyword>
<feature type="domain" description="HTH araC/xylS-type" evidence="4">
    <location>
        <begin position="180"/>
        <end position="278"/>
    </location>
</feature>
<dbReference type="InterPro" id="IPR009057">
    <property type="entry name" value="Homeodomain-like_sf"/>
</dbReference>
<dbReference type="Gene3D" id="2.60.120.10">
    <property type="entry name" value="Jelly Rolls"/>
    <property type="match status" value="1"/>
</dbReference>
<dbReference type="GO" id="GO:0003700">
    <property type="term" value="F:DNA-binding transcription factor activity"/>
    <property type="evidence" value="ECO:0007669"/>
    <property type="project" value="InterPro"/>
</dbReference>
<accession>S0FF70</accession>
<dbReference type="AlphaFoldDB" id="S0FF70"/>